<feature type="non-terminal residue" evidence="2">
    <location>
        <position position="1"/>
    </location>
</feature>
<protein>
    <submittedName>
        <fullName evidence="2">Uncharacterized protein</fullName>
    </submittedName>
</protein>
<dbReference type="EMBL" id="BEZZ01214432">
    <property type="protein sequence ID" value="GCC47500.1"/>
    <property type="molecule type" value="Genomic_DNA"/>
</dbReference>
<feature type="compositionally biased region" description="Basic residues" evidence="1">
    <location>
        <begin position="83"/>
        <end position="95"/>
    </location>
</feature>
<accession>A0A401TXZ6</accession>
<dbReference type="Proteomes" id="UP000287033">
    <property type="component" value="Unassembled WGS sequence"/>
</dbReference>
<gene>
    <name evidence="2" type="ORF">chiPu_0031611</name>
</gene>
<evidence type="ECO:0000313" key="2">
    <source>
        <dbReference type="EMBL" id="GCC47500.1"/>
    </source>
</evidence>
<dbReference type="AlphaFoldDB" id="A0A401TXZ6"/>
<sequence>RPHRRPGVAAAMEAGRRQHGDRAGRSGHDRAARLHAPVPTDAVAYRRSRRSRPADVRQLPHRQPGGAGELLRSGTRPAARACPNHRRRRPAHRGLLRGQPTDQQGGDLVLDLPEYLLRDIEREGEGRAKDVQRGARRLLRLEGIAFHAVVRRAQAPVPGTGADRGLGADLRDRLAAARRSRLRDTWRPGDA</sequence>
<organism evidence="2 3">
    <name type="scientific">Chiloscyllium punctatum</name>
    <name type="common">Brownbanded bambooshark</name>
    <name type="synonym">Hemiscyllium punctatum</name>
    <dbReference type="NCBI Taxonomy" id="137246"/>
    <lineage>
        <taxon>Eukaryota</taxon>
        <taxon>Metazoa</taxon>
        <taxon>Chordata</taxon>
        <taxon>Craniata</taxon>
        <taxon>Vertebrata</taxon>
        <taxon>Chondrichthyes</taxon>
        <taxon>Elasmobranchii</taxon>
        <taxon>Galeomorphii</taxon>
        <taxon>Galeoidea</taxon>
        <taxon>Orectolobiformes</taxon>
        <taxon>Hemiscylliidae</taxon>
        <taxon>Chiloscyllium</taxon>
    </lineage>
</organism>
<proteinExistence type="predicted"/>
<name>A0A401TXZ6_CHIPU</name>
<evidence type="ECO:0000256" key="1">
    <source>
        <dbReference type="SAM" id="MobiDB-lite"/>
    </source>
</evidence>
<comment type="caution">
    <text evidence="2">The sequence shown here is derived from an EMBL/GenBank/DDBJ whole genome shotgun (WGS) entry which is preliminary data.</text>
</comment>
<reference evidence="2 3" key="1">
    <citation type="journal article" date="2018" name="Nat. Ecol. Evol.">
        <title>Shark genomes provide insights into elasmobranch evolution and the origin of vertebrates.</title>
        <authorList>
            <person name="Hara Y"/>
            <person name="Yamaguchi K"/>
            <person name="Onimaru K"/>
            <person name="Kadota M"/>
            <person name="Koyanagi M"/>
            <person name="Keeley SD"/>
            <person name="Tatsumi K"/>
            <person name="Tanaka K"/>
            <person name="Motone F"/>
            <person name="Kageyama Y"/>
            <person name="Nozu R"/>
            <person name="Adachi N"/>
            <person name="Nishimura O"/>
            <person name="Nakagawa R"/>
            <person name="Tanegashima C"/>
            <person name="Kiyatake I"/>
            <person name="Matsumoto R"/>
            <person name="Murakumo K"/>
            <person name="Nishida K"/>
            <person name="Terakita A"/>
            <person name="Kuratani S"/>
            <person name="Sato K"/>
            <person name="Hyodo S Kuraku.S."/>
        </authorList>
    </citation>
    <scope>NUCLEOTIDE SEQUENCE [LARGE SCALE GENOMIC DNA]</scope>
</reference>
<feature type="region of interest" description="Disordered" evidence="1">
    <location>
        <begin position="1"/>
        <end position="108"/>
    </location>
</feature>
<feature type="compositionally biased region" description="Basic and acidic residues" evidence="1">
    <location>
        <begin position="14"/>
        <end position="32"/>
    </location>
</feature>
<keyword evidence="3" id="KW-1185">Reference proteome</keyword>
<evidence type="ECO:0000313" key="3">
    <source>
        <dbReference type="Proteomes" id="UP000287033"/>
    </source>
</evidence>